<comment type="caution">
    <text evidence="2">The sequence shown here is derived from an EMBL/GenBank/DDBJ whole genome shotgun (WGS) entry which is preliminary data.</text>
</comment>
<feature type="region of interest" description="Disordered" evidence="1">
    <location>
        <begin position="158"/>
        <end position="280"/>
    </location>
</feature>
<evidence type="ECO:0000313" key="3">
    <source>
        <dbReference type="Proteomes" id="UP001208570"/>
    </source>
</evidence>
<feature type="compositionally biased region" description="Polar residues" evidence="1">
    <location>
        <begin position="36"/>
        <end position="45"/>
    </location>
</feature>
<feature type="compositionally biased region" description="Polar residues" evidence="1">
    <location>
        <begin position="196"/>
        <end position="254"/>
    </location>
</feature>
<accession>A0AAD9MSM3</accession>
<feature type="region of interest" description="Disordered" evidence="1">
    <location>
        <begin position="1"/>
        <end position="141"/>
    </location>
</feature>
<feature type="compositionally biased region" description="Low complexity" evidence="1">
    <location>
        <begin position="261"/>
        <end position="272"/>
    </location>
</feature>
<feature type="compositionally biased region" description="Low complexity" evidence="1">
    <location>
        <begin position="56"/>
        <end position="76"/>
    </location>
</feature>
<protein>
    <submittedName>
        <fullName evidence="2">Uncharacterized protein</fullName>
    </submittedName>
</protein>
<dbReference type="Proteomes" id="UP001208570">
    <property type="component" value="Unassembled WGS sequence"/>
</dbReference>
<dbReference type="AlphaFoldDB" id="A0AAD9MSM3"/>
<keyword evidence="3" id="KW-1185">Reference proteome</keyword>
<dbReference type="EMBL" id="JAODUP010001089">
    <property type="protein sequence ID" value="KAK2141519.1"/>
    <property type="molecule type" value="Genomic_DNA"/>
</dbReference>
<reference evidence="2" key="1">
    <citation type="journal article" date="2023" name="Mol. Biol. Evol.">
        <title>Third-Generation Sequencing Reveals the Adaptive Role of the Epigenome in Three Deep-Sea Polychaetes.</title>
        <authorList>
            <person name="Perez M."/>
            <person name="Aroh O."/>
            <person name="Sun Y."/>
            <person name="Lan Y."/>
            <person name="Juniper S.K."/>
            <person name="Young C.R."/>
            <person name="Angers B."/>
            <person name="Qian P.Y."/>
        </authorList>
    </citation>
    <scope>NUCLEOTIDE SEQUENCE</scope>
    <source>
        <strain evidence="2">P08H-3</strain>
    </source>
</reference>
<proteinExistence type="predicted"/>
<evidence type="ECO:0000313" key="2">
    <source>
        <dbReference type="EMBL" id="KAK2141519.1"/>
    </source>
</evidence>
<name>A0AAD9MSM3_9ANNE</name>
<gene>
    <name evidence="2" type="ORF">LSH36_1088g00044</name>
</gene>
<organism evidence="2 3">
    <name type="scientific">Paralvinella palmiformis</name>
    <dbReference type="NCBI Taxonomy" id="53620"/>
    <lineage>
        <taxon>Eukaryota</taxon>
        <taxon>Metazoa</taxon>
        <taxon>Spiralia</taxon>
        <taxon>Lophotrochozoa</taxon>
        <taxon>Annelida</taxon>
        <taxon>Polychaeta</taxon>
        <taxon>Sedentaria</taxon>
        <taxon>Canalipalpata</taxon>
        <taxon>Terebellida</taxon>
        <taxon>Terebelliformia</taxon>
        <taxon>Alvinellidae</taxon>
        <taxon>Paralvinella</taxon>
    </lineage>
</organism>
<evidence type="ECO:0000256" key="1">
    <source>
        <dbReference type="SAM" id="MobiDB-lite"/>
    </source>
</evidence>
<sequence>MPASSGQSPPPISLTDVTTDMRASHIPSDDAKTKSIAANTSSVGITNRPAATETLPTAAKAPSTSVSTPPVVRTPEPVTPPPKSKSESIDLRGESSEDVLPESRTETEPSFSLPSVKSLKSKFDQSSASGVDKDGGSNFKRVYSLTGRDLPKTVRERLKAQGTSKAINPNIRHTDRNQPQSLLSVFERSDGDLNEPRSSTPIMNASKNEVSVQDETVKSSASLNLSHVSNIDTQSPSQSESKMNASTKVSSKMHGSQADDASQTPTAPTSPTGRKLNRQMSSTILARAAFWDSRINQEVVSDTQADVEKFPQMPVENFKR</sequence>
<feature type="compositionally biased region" description="Basic and acidic residues" evidence="1">
    <location>
        <begin position="84"/>
        <end position="107"/>
    </location>
</feature>